<dbReference type="STRING" id="1077974.GOEFS_092_00080"/>
<evidence type="ECO:0000313" key="3">
    <source>
        <dbReference type="EMBL" id="GAB19583.1"/>
    </source>
</evidence>
<protein>
    <recommendedName>
        <fullName evidence="5">Copper-sensing transcriptional repressor CsoR</fullName>
    </recommendedName>
</protein>
<comment type="caution">
    <text evidence="3">The sequence shown here is derived from an EMBL/GenBank/DDBJ whole genome shotgun (WGS) entry which is preliminary data.</text>
</comment>
<dbReference type="Proteomes" id="UP000035034">
    <property type="component" value="Unassembled WGS sequence"/>
</dbReference>
<dbReference type="OrthoDB" id="9811244at2"/>
<dbReference type="RefSeq" id="WP_007318918.1">
    <property type="nucleotide sequence ID" value="NZ_BAEH01000092.1"/>
</dbReference>
<dbReference type="PANTHER" id="PTHR33677">
    <property type="entry name" value="TRANSCRIPTIONAL REPRESSOR FRMR-RELATED"/>
    <property type="match status" value="1"/>
</dbReference>
<dbReference type="InterPro" id="IPR003735">
    <property type="entry name" value="Metal_Tscrpt_repr"/>
</dbReference>
<evidence type="ECO:0008006" key="5">
    <source>
        <dbReference type="Google" id="ProtNLM"/>
    </source>
</evidence>
<organism evidence="3 4">
    <name type="scientific">Gordonia effusa NBRC 100432</name>
    <dbReference type="NCBI Taxonomy" id="1077974"/>
    <lineage>
        <taxon>Bacteria</taxon>
        <taxon>Bacillati</taxon>
        <taxon>Actinomycetota</taxon>
        <taxon>Actinomycetes</taxon>
        <taxon>Mycobacteriales</taxon>
        <taxon>Gordoniaceae</taxon>
        <taxon>Gordonia</taxon>
    </lineage>
</organism>
<dbReference type="EMBL" id="BAEH01000092">
    <property type="protein sequence ID" value="GAB19583.1"/>
    <property type="molecule type" value="Genomic_DNA"/>
</dbReference>
<dbReference type="GO" id="GO:0003677">
    <property type="term" value="F:DNA binding"/>
    <property type="evidence" value="ECO:0007669"/>
    <property type="project" value="InterPro"/>
</dbReference>
<evidence type="ECO:0000256" key="2">
    <source>
        <dbReference type="ARBA" id="ARBA00023008"/>
    </source>
</evidence>
<keyword evidence="2" id="KW-0186">Copper</keyword>
<evidence type="ECO:0000256" key="1">
    <source>
        <dbReference type="ARBA" id="ARBA00005428"/>
    </source>
</evidence>
<gene>
    <name evidence="3" type="ORF">GOEFS_092_00080</name>
</gene>
<dbReference type="InterPro" id="IPR038390">
    <property type="entry name" value="Metal_Tscrpt_repr_sf"/>
</dbReference>
<dbReference type="GO" id="GO:0045892">
    <property type="term" value="P:negative regulation of DNA-templated transcription"/>
    <property type="evidence" value="ECO:0007669"/>
    <property type="project" value="UniProtKB-ARBA"/>
</dbReference>
<accession>H0R3D2</accession>
<proteinExistence type="inferred from homology"/>
<comment type="similarity">
    <text evidence="1">Belongs to the CsoR family.</text>
</comment>
<dbReference type="CDD" id="cd10148">
    <property type="entry name" value="CsoR-like_DUF156"/>
    <property type="match status" value="1"/>
</dbReference>
<dbReference type="AlphaFoldDB" id="H0R3D2"/>
<name>H0R3D2_9ACTN</name>
<dbReference type="eggNOG" id="COG1937">
    <property type="taxonomic scope" value="Bacteria"/>
</dbReference>
<evidence type="ECO:0000313" key="4">
    <source>
        <dbReference type="Proteomes" id="UP000035034"/>
    </source>
</evidence>
<dbReference type="PANTHER" id="PTHR33677:SF3">
    <property type="entry name" value="COPPER-SENSING TRANSCRIPTIONAL REPRESSOR RICR"/>
    <property type="match status" value="1"/>
</dbReference>
<dbReference type="GO" id="GO:0046872">
    <property type="term" value="F:metal ion binding"/>
    <property type="evidence" value="ECO:0007669"/>
    <property type="project" value="InterPro"/>
</dbReference>
<sequence length="98" mass="11052">MAEHQHHGYMGEKDAYLRRLRRIEGQARGLQRMVEEEAYCIDILTQVSAMTKALQAVSLGLLEDHMNHCVIDAAREGDDAGRDKIDEAMEAIARLVKS</sequence>
<keyword evidence="4" id="KW-1185">Reference proteome</keyword>
<dbReference type="Gene3D" id="1.20.58.1000">
    <property type="entry name" value="Metal-sensitive repressor, helix protomer"/>
    <property type="match status" value="1"/>
</dbReference>
<reference evidence="3 4" key="1">
    <citation type="submission" date="2011-12" db="EMBL/GenBank/DDBJ databases">
        <title>Whole genome shotgun sequence of Gordonia effusa NBRC 100432.</title>
        <authorList>
            <person name="Yoshida I."/>
            <person name="Takarada H."/>
            <person name="Hosoyama A."/>
            <person name="Tsuchikane K."/>
            <person name="Katsumata H."/>
            <person name="Yamazaki S."/>
            <person name="Fujita N."/>
        </authorList>
    </citation>
    <scope>NUCLEOTIDE SEQUENCE [LARGE SCALE GENOMIC DNA]</scope>
    <source>
        <strain evidence="3 4">NBRC 100432</strain>
    </source>
</reference>
<dbReference type="Pfam" id="PF02583">
    <property type="entry name" value="Trns_repr_metal"/>
    <property type="match status" value="1"/>
</dbReference>